<dbReference type="EMBL" id="JAUCMV010000005">
    <property type="protein sequence ID" value="KAK0398590.1"/>
    <property type="molecule type" value="Genomic_DNA"/>
</dbReference>
<feature type="domain" description="Sphingolipid delta4-desaturase N-terminal" evidence="3">
    <location>
        <begin position="5"/>
        <end position="43"/>
    </location>
</feature>
<dbReference type="GO" id="GO:0006629">
    <property type="term" value="P:lipid metabolic process"/>
    <property type="evidence" value="ECO:0007669"/>
    <property type="project" value="InterPro"/>
</dbReference>
<dbReference type="Pfam" id="PF03399">
    <property type="entry name" value="SAC3_GANP"/>
    <property type="match status" value="1"/>
</dbReference>
<dbReference type="InterPro" id="IPR013866">
    <property type="entry name" value="Sphingolipid_d4-desaturase_N"/>
</dbReference>
<name>A0AA39H3J9_9BILA</name>
<dbReference type="AlphaFoldDB" id="A0AA39H3J9"/>
<feature type="coiled-coil region" evidence="1">
    <location>
        <begin position="700"/>
        <end position="766"/>
    </location>
</feature>
<reference evidence="4" key="1">
    <citation type="submission" date="2023-06" db="EMBL/GenBank/DDBJ databases">
        <title>Genomic analysis of the entomopathogenic nematode Steinernema hermaphroditum.</title>
        <authorList>
            <person name="Schwarz E.M."/>
            <person name="Heppert J.K."/>
            <person name="Baniya A."/>
            <person name="Schwartz H.T."/>
            <person name="Tan C.-H."/>
            <person name="Antoshechkin I."/>
            <person name="Sternberg P.W."/>
            <person name="Goodrich-Blair H."/>
            <person name="Dillman A.R."/>
        </authorList>
    </citation>
    <scope>NUCLEOTIDE SEQUENCE</scope>
    <source>
        <strain evidence="4">PS9179</strain>
        <tissue evidence="4">Whole animal</tissue>
    </source>
</reference>
<comment type="caution">
    <text evidence="4">The sequence shown here is derived from an EMBL/GenBank/DDBJ whole genome shotgun (WGS) entry which is preliminary data.</text>
</comment>
<sequence length="1026" mass="116902">MGQQVTKTSFDWTYTEEPHRTRRKQMLDKYPEIKETFGIDPSFKYVVVMMVVLQIFLAYLVRDADWTLVWLQAYFSSGTINHSLTLAVHEISHNIAFGTGRPLANRLFGFVANLPTGLPMSISFKKYHIEHHRFMGEVILDTDAPTEFEAKWFTTTFGKFVWTLLQPIFAFLRSLKALCGQHCPLPMDRYEIFKRRDNILQQVRKEELGNDVYAAVVEGTCDSYCSEKERYRRIVQNAVHSYECDASGNPDFAKFITEYSRSAADQEHPLPHELRSASALQASMNYILQTMASGHVSSHEAAQWYDFVWNRTRAVRKELTQQKIISHVAVDILEKCCRIHIYAAHQFCEVEPGAFDQKMNTENLSKCLQSLRHMYEDLAKKNIFLPSEAEFRCYDVLLNIRDSNILQQMYTLRSEVRESQPLKWAVQVFLAFNTNNYVKFFRLIWCEGTYLEACLLHRFFFEVRANAIISITSAYARKYPLSSLTNVLAFDDENGAVEFISLFGLSLLGDSPPNIEIRKDVDIPAQVLKKTVWIDGMTTESLLAILSGSDVPVNVRTQVVTDSFDSKTSRYVNDPVLEDAFARLQSSAPPSPTDAPARSPLNFFGAGTSKGAEPPKREPQALTSFKFQTGFSFNPIKKGDTAPKPLSYLFNGEQLKPKPSQNEVSTASKTFSFVKPTFSFTTAKQKADEQEKERLLMAKAADERAAKQKAEEAARVAKEKEIEAAKKEAQIKETIEKKLRERAEKIEQAKQQREKLIEELSTAMFSKCFESATDTVVATASEITICVAHKERKEKFVLDVVSPVANKLIEEVVSGQIDEICSSTVVLDVVPTVNNKFIEEVVSVQIDQICSSIFKHDVVDVLNDLREISERILITRKRRWDRFGTYFENMNRGIQFEQPVELGYVGPFYADPAGATKILDEIVRRRTAEENAMNKPLIREIAVHWREWAHRQRMLRESRLSLPALPEFKFGNERNCMKPFKPSMFYAPPFNEPAASSNGVVISKLGNGSHKENKVLQPSSGKIPSF</sequence>
<evidence type="ECO:0000313" key="4">
    <source>
        <dbReference type="EMBL" id="KAK0398590.1"/>
    </source>
</evidence>
<dbReference type="GO" id="GO:0005737">
    <property type="term" value="C:cytoplasm"/>
    <property type="evidence" value="ECO:0007669"/>
    <property type="project" value="TreeGrafter"/>
</dbReference>
<proteinExistence type="predicted"/>
<dbReference type="Proteomes" id="UP001175271">
    <property type="component" value="Unassembled WGS sequence"/>
</dbReference>
<dbReference type="Pfam" id="PF00487">
    <property type="entry name" value="FA_desaturase"/>
    <property type="match status" value="1"/>
</dbReference>
<evidence type="ECO:0000259" key="3">
    <source>
        <dbReference type="SMART" id="SM01269"/>
    </source>
</evidence>
<dbReference type="PANTHER" id="PTHR12436:SF3">
    <property type="entry name" value="GERMINAL-CENTER ASSOCIATED NUCLEAR PROTEIN"/>
    <property type="match status" value="1"/>
</dbReference>
<dbReference type="Pfam" id="PF08557">
    <property type="entry name" value="Lipid_DES"/>
    <property type="match status" value="1"/>
</dbReference>
<dbReference type="GO" id="GO:0070390">
    <property type="term" value="C:transcription export complex 2"/>
    <property type="evidence" value="ECO:0007669"/>
    <property type="project" value="TreeGrafter"/>
</dbReference>
<keyword evidence="1" id="KW-0175">Coiled coil</keyword>
<protein>
    <recommendedName>
        <fullName evidence="3">Sphingolipid delta4-desaturase N-terminal domain-containing protein</fullName>
    </recommendedName>
</protein>
<dbReference type="InterPro" id="IPR005804">
    <property type="entry name" value="FA_desaturase_dom"/>
</dbReference>
<dbReference type="SMART" id="SM01269">
    <property type="entry name" value="Lipid_DES"/>
    <property type="match status" value="1"/>
</dbReference>
<dbReference type="InterPro" id="IPR005062">
    <property type="entry name" value="SAC3/GANP/THP3_conserved"/>
</dbReference>
<evidence type="ECO:0000256" key="2">
    <source>
        <dbReference type="SAM" id="MobiDB-lite"/>
    </source>
</evidence>
<dbReference type="Gene3D" id="1.25.40.990">
    <property type="match status" value="1"/>
</dbReference>
<dbReference type="GO" id="GO:0006406">
    <property type="term" value="P:mRNA export from nucleus"/>
    <property type="evidence" value="ECO:0007669"/>
    <property type="project" value="TreeGrafter"/>
</dbReference>
<evidence type="ECO:0000313" key="5">
    <source>
        <dbReference type="Proteomes" id="UP001175271"/>
    </source>
</evidence>
<evidence type="ECO:0000256" key="1">
    <source>
        <dbReference type="SAM" id="Coils"/>
    </source>
</evidence>
<organism evidence="4 5">
    <name type="scientific">Steinernema hermaphroditum</name>
    <dbReference type="NCBI Taxonomy" id="289476"/>
    <lineage>
        <taxon>Eukaryota</taxon>
        <taxon>Metazoa</taxon>
        <taxon>Ecdysozoa</taxon>
        <taxon>Nematoda</taxon>
        <taxon>Chromadorea</taxon>
        <taxon>Rhabditida</taxon>
        <taxon>Tylenchina</taxon>
        <taxon>Panagrolaimomorpha</taxon>
        <taxon>Strongyloidoidea</taxon>
        <taxon>Steinernematidae</taxon>
        <taxon>Steinernema</taxon>
    </lineage>
</organism>
<keyword evidence="5" id="KW-1185">Reference proteome</keyword>
<gene>
    <name evidence="4" type="ORF">QR680_002658</name>
</gene>
<accession>A0AA39H3J9</accession>
<dbReference type="InterPro" id="IPR045107">
    <property type="entry name" value="SAC3/GANP/THP3"/>
</dbReference>
<feature type="region of interest" description="Disordered" evidence="2">
    <location>
        <begin position="585"/>
        <end position="617"/>
    </location>
</feature>
<dbReference type="PANTHER" id="PTHR12436">
    <property type="entry name" value="80 KDA MCM3-ASSOCIATED PROTEIN"/>
    <property type="match status" value="1"/>
</dbReference>